<dbReference type="GO" id="GO:0004252">
    <property type="term" value="F:serine-type endopeptidase activity"/>
    <property type="evidence" value="ECO:0007669"/>
    <property type="project" value="InterPro"/>
</dbReference>
<dbReference type="InterPro" id="IPR009003">
    <property type="entry name" value="Peptidase_S1_PA"/>
</dbReference>
<organism evidence="1 2">
    <name type="scientific">Paractinoplanes toevensis</name>
    <dbReference type="NCBI Taxonomy" id="571911"/>
    <lineage>
        <taxon>Bacteria</taxon>
        <taxon>Bacillati</taxon>
        <taxon>Actinomycetota</taxon>
        <taxon>Actinomycetes</taxon>
        <taxon>Micromonosporales</taxon>
        <taxon>Micromonosporaceae</taxon>
        <taxon>Paractinoplanes</taxon>
    </lineage>
</organism>
<comment type="caution">
    <text evidence="1">The sequence shown here is derived from an EMBL/GenBank/DDBJ whole genome shotgun (WGS) entry which is preliminary data.</text>
</comment>
<gene>
    <name evidence="1" type="ORF">Ato02nite_100210</name>
</gene>
<accession>A0A919WDR3</accession>
<dbReference type="Proteomes" id="UP000677082">
    <property type="component" value="Unassembled WGS sequence"/>
</dbReference>
<keyword evidence="2" id="KW-1185">Reference proteome</keyword>
<proteinExistence type="predicted"/>
<dbReference type="InterPro" id="IPR043504">
    <property type="entry name" value="Peptidase_S1_PA_chymotrypsin"/>
</dbReference>
<reference evidence="1 2" key="1">
    <citation type="submission" date="2021-03" db="EMBL/GenBank/DDBJ databases">
        <title>Whole genome shotgun sequence of Actinoplanes toevensis NBRC 105298.</title>
        <authorList>
            <person name="Komaki H."/>
            <person name="Tamura T."/>
        </authorList>
    </citation>
    <scope>NUCLEOTIDE SEQUENCE [LARGE SCALE GENOMIC DNA]</scope>
    <source>
        <strain evidence="1 2">NBRC 105298</strain>
    </source>
</reference>
<dbReference type="SUPFAM" id="SSF50494">
    <property type="entry name" value="Trypsin-like serine proteases"/>
    <property type="match status" value="1"/>
</dbReference>
<dbReference type="PROSITE" id="PS00134">
    <property type="entry name" value="TRYPSIN_HIS"/>
    <property type="match status" value="1"/>
</dbReference>
<evidence type="ECO:0000313" key="1">
    <source>
        <dbReference type="EMBL" id="GIM98228.1"/>
    </source>
</evidence>
<protein>
    <recommendedName>
        <fullName evidence="3">Peptidase S1 domain-containing protein</fullName>
    </recommendedName>
</protein>
<evidence type="ECO:0008006" key="3">
    <source>
        <dbReference type="Google" id="ProtNLM"/>
    </source>
</evidence>
<dbReference type="AlphaFoldDB" id="A0A919WDR3"/>
<sequence length="237" mass="25377">MFNPMLATGVIIAKMEDSEPIVTGSCAAYGARNVFITAAHCIPDDVAAATVLLPAAGQNFSIKQYERHETSDLALMWADPLAGGPFTDMFFEAGPDALPGLGSDFLAYGFPSVDDLEGEGMTARLMKGHFQRYFGFSELGGRKFFAGEMSIPAPPGLSGSPVMLAHSPRSLVGVVAANLDSYTTLSSFEEVDSSGKQYREVSKRIVSYGIAAMFTKSTAEWTERLVQQFSLTEGSAQ</sequence>
<dbReference type="InterPro" id="IPR018114">
    <property type="entry name" value="TRYPSIN_HIS"/>
</dbReference>
<dbReference type="EMBL" id="BOQN01000206">
    <property type="protein sequence ID" value="GIM98228.1"/>
    <property type="molecule type" value="Genomic_DNA"/>
</dbReference>
<name>A0A919WDR3_9ACTN</name>
<evidence type="ECO:0000313" key="2">
    <source>
        <dbReference type="Proteomes" id="UP000677082"/>
    </source>
</evidence>
<dbReference type="Gene3D" id="2.40.10.10">
    <property type="entry name" value="Trypsin-like serine proteases"/>
    <property type="match status" value="2"/>
</dbReference>
<dbReference type="GO" id="GO:0006508">
    <property type="term" value="P:proteolysis"/>
    <property type="evidence" value="ECO:0007669"/>
    <property type="project" value="InterPro"/>
</dbReference>
<dbReference type="RefSeq" id="WP_213013851.1">
    <property type="nucleotide sequence ID" value="NZ_BOQN01000206.1"/>
</dbReference>